<dbReference type="PANTHER" id="PTHR22761:SF96">
    <property type="entry name" value="BCDNA.GH08385"/>
    <property type="match status" value="1"/>
</dbReference>
<dbReference type="PANTHER" id="PTHR22761">
    <property type="entry name" value="CHARGED MULTIVESICULAR BODY PROTEIN"/>
    <property type="match status" value="1"/>
</dbReference>
<evidence type="ECO:0000313" key="3">
    <source>
        <dbReference type="Proteomes" id="UP001214415"/>
    </source>
</evidence>
<reference evidence="2" key="1">
    <citation type="submission" date="2023-03" db="EMBL/GenBank/DDBJ databases">
        <title>Mating type loci evolution in Malassezia.</title>
        <authorList>
            <person name="Coelho M.A."/>
        </authorList>
    </citation>
    <scope>NUCLEOTIDE SEQUENCE</scope>
    <source>
        <strain evidence="2">CBS 12830</strain>
    </source>
</reference>
<feature type="region of interest" description="Disordered" evidence="1">
    <location>
        <begin position="375"/>
        <end position="415"/>
    </location>
</feature>
<dbReference type="GO" id="GO:0005771">
    <property type="term" value="C:multivesicular body"/>
    <property type="evidence" value="ECO:0007669"/>
    <property type="project" value="TreeGrafter"/>
</dbReference>
<evidence type="ECO:0000313" key="2">
    <source>
        <dbReference type="EMBL" id="WFD24954.1"/>
    </source>
</evidence>
<organism evidence="2 3">
    <name type="scientific">Malassezia equina</name>
    <dbReference type="NCBI Taxonomy" id="1381935"/>
    <lineage>
        <taxon>Eukaryota</taxon>
        <taxon>Fungi</taxon>
        <taxon>Dikarya</taxon>
        <taxon>Basidiomycota</taxon>
        <taxon>Ustilaginomycotina</taxon>
        <taxon>Malasseziomycetes</taxon>
        <taxon>Malasseziales</taxon>
        <taxon>Malasseziaceae</taxon>
        <taxon>Malassezia</taxon>
    </lineage>
</organism>
<dbReference type="GO" id="GO:0009898">
    <property type="term" value="C:cytoplasmic side of plasma membrane"/>
    <property type="evidence" value="ECO:0007669"/>
    <property type="project" value="TreeGrafter"/>
</dbReference>
<protein>
    <recommendedName>
        <fullName evidence="4">Charged multivesicular body protein 7</fullName>
    </recommendedName>
</protein>
<keyword evidence="3" id="KW-1185">Reference proteome</keyword>
<dbReference type="AlphaFoldDB" id="A0AAF0J0I6"/>
<sequence>MPPPLAAQLAALPEAGTPELVSLYADLSGQRHSNASAFRRRVAWWSSTLARACWEQWDRPSTPLVLQIDADMPNRWAMDTAGRPLCLAVVVLIRVDEYTASSVRRFSRTLHAWIGAPAWRWLTSSEESTSDEARWPAVQGAWVVVANVERAAQQFLASLSPHRTLFESILSRSELLASLSETIPGLSETDLTVLLTHLERDRRAIFMDGDVVKVVHGCTDTRGIGEKERGIHATKQAQARLTRQVDDLHTRIDRAHAQAADALRTKAPRSVAASFLRTKKQLEDMLSKRVVALETMNTLLLQMEQATGDADILRAYEASERTLRTILADPALQPERIDFVVDSLAEALRAQEDVHAAVEAAQPADPDELADELAALQLEAQAAQEPATTTAEATKPVELPAAPQHAPRQPEAVLE</sequence>
<dbReference type="GO" id="GO:0032511">
    <property type="term" value="P:late endosome to vacuole transport via multivesicular body sorting pathway"/>
    <property type="evidence" value="ECO:0007669"/>
    <property type="project" value="TreeGrafter"/>
</dbReference>
<feature type="compositionally biased region" description="Low complexity" evidence="1">
    <location>
        <begin position="375"/>
        <end position="394"/>
    </location>
</feature>
<proteinExistence type="predicted"/>
<evidence type="ECO:0008006" key="4">
    <source>
        <dbReference type="Google" id="ProtNLM"/>
    </source>
</evidence>
<gene>
    <name evidence="2" type="ORF">MEQU1_003661</name>
</gene>
<evidence type="ECO:0000256" key="1">
    <source>
        <dbReference type="SAM" id="MobiDB-lite"/>
    </source>
</evidence>
<dbReference type="Pfam" id="PF03357">
    <property type="entry name" value="Snf7"/>
    <property type="match status" value="1"/>
</dbReference>
<dbReference type="GO" id="GO:0000815">
    <property type="term" value="C:ESCRT III complex"/>
    <property type="evidence" value="ECO:0007669"/>
    <property type="project" value="TreeGrafter"/>
</dbReference>
<dbReference type="EMBL" id="CP119907">
    <property type="protein sequence ID" value="WFD24954.1"/>
    <property type="molecule type" value="Genomic_DNA"/>
</dbReference>
<dbReference type="InterPro" id="IPR005024">
    <property type="entry name" value="Snf7_fam"/>
</dbReference>
<dbReference type="GO" id="GO:0006900">
    <property type="term" value="P:vesicle budding from membrane"/>
    <property type="evidence" value="ECO:0007669"/>
    <property type="project" value="TreeGrafter"/>
</dbReference>
<dbReference type="Proteomes" id="UP001214415">
    <property type="component" value="Chromosome 8"/>
</dbReference>
<accession>A0AAF0J0I6</accession>
<name>A0AAF0J0I6_9BASI</name>